<comment type="catalytic activity">
    <reaction evidence="1 9">
        <text>Endonucleolytic cleavage of RNA, removing extra 3' nucleotides from tRNA precursor, generating 3' termini of tRNAs. A 3'-hydroxy group is left at the tRNA terminus and a 5'-phosphoryl group is left at the trailer molecule.</text>
        <dbReference type="EC" id="3.1.26.11"/>
    </reaction>
</comment>
<dbReference type="PANTHER" id="PTHR46018">
    <property type="entry name" value="ZINC PHOSPHODIESTERASE ELAC PROTEIN 1"/>
    <property type="match status" value="1"/>
</dbReference>
<evidence type="ECO:0000256" key="4">
    <source>
        <dbReference type="ARBA" id="ARBA00022722"/>
    </source>
</evidence>
<evidence type="ECO:0000256" key="3">
    <source>
        <dbReference type="ARBA" id="ARBA00022694"/>
    </source>
</evidence>
<dbReference type="Proteomes" id="UP001596447">
    <property type="component" value="Unassembled WGS sequence"/>
</dbReference>
<dbReference type="GO" id="GO:0008270">
    <property type="term" value="F:zinc ion binding"/>
    <property type="evidence" value="ECO:0007669"/>
    <property type="project" value="UniProtKB-UniRule"/>
</dbReference>
<dbReference type="NCBIfam" id="NF000801">
    <property type="entry name" value="PRK00055.1-3"/>
    <property type="match status" value="1"/>
</dbReference>
<keyword evidence="3 9" id="KW-0819">tRNA processing</keyword>
<dbReference type="GO" id="GO:0042802">
    <property type="term" value="F:identical protein binding"/>
    <property type="evidence" value="ECO:0007669"/>
    <property type="project" value="UniProtKB-ARBA"/>
</dbReference>
<dbReference type="CDD" id="cd07717">
    <property type="entry name" value="RNaseZ_ZiPD-like_MBL-fold"/>
    <property type="match status" value="1"/>
</dbReference>
<dbReference type="Pfam" id="PF12706">
    <property type="entry name" value="Lactamase_B_2"/>
    <property type="match status" value="1"/>
</dbReference>
<comment type="caution">
    <text evidence="12">The sequence shown here is derived from an EMBL/GenBank/DDBJ whole genome shotgun (WGS) entry which is preliminary data.</text>
</comment>
<dbReference type="AlphaFoldDB" id="A0ABD5YXI1"/>
<sequence length="309" mass="33995">MDVTFLGTSGAVPTTQRNPSAILLRREGERFLFDVGEGTQRQMMRFSTGFDVSTIFLTHLHGDHVLGLPGLLQTLDFNERTVPLDIYTPAGTSGDVENLLDATGTTPGFRVQVHDATPGKPIIERDEYTIRTVETDHRTRSIGYALVEAERKGRFDRERAQDLGVPVGPKFQQLHEGSPVELEDGTIVQPEEVVGDPRPGRRVVYTGDTRPTEPVVSVASEADLLIHDAMFTQDRQQRAQQTGHSTAQEAATVASKAGVKRLALTHISSRYATDAEPLENEAIERFGDNAFLPDDGDTITIPYPESDDE</sequence>
<feature type="binding site" evidence="9">
    <location>
        <position position="137"/>
    </location>
    <ligand>
        <name>Zn(2+)</name>
        <dbReference type="ChEBI" id="CHEBI:29105"/>
        <label>1</label>
        <note>catalytic</note>
    </ligand>
</feature>
<feature type="active site" description="Proton acceptor" evidence="9">
    <location>
        <position position="63"/>
    </location>
</feature>
<feature type="binding site" evidence="9">
    <location>
        <position position="266"/>
    </location>
    <ligand>
        <name>Zn(2+)</name>
        <dbReference type="ChEBI" id="CHEBI:29105"/>
        <label>2</label>
        <note>catalytic</note>
    </ligand>
</feature>
<name>A0ABD5YXI1_9EURY</name>
<dbReference type="PANTHER" id="PTHR46018:SF2">
    <property type="entry name" value="ZINC PHOSPHODIESTERASE ELAC PROTEIN 1"/>
    <property type="match status" value="1"/>
</dbReference>
<comment type="function">
    <text evidence="9">Zinc phosphodiesterase, which displays some tRNA 3'-processing endonuclease activity. Probably involved in tRNA maturation, by removing a 3'-trailer from precursor tRNA.</text>
</comment>
<comment type="similarity">
    <text evidence="9">Belongs to the RNase Z family.</text>
</comment>
<evidence type="ECO:0000256" key="1">
    <source>
        <dbReference type="ARBA" id="ARBA00000402"/>
    </source>
</evidence>
<evidence type="ECO:0000256" key="2">
    <source>
        <dbReference type="ARBA" id="ARBA00011738"/>
    </source>
</evidence>
<evidence type="ECO:0000259" key="11">
    <source>
        <dbReference type="SMART" id="SM00849"/>
    </source>
</evidence>
<feature type="domain" description="Metallo-beta-lactamase" evidence="11">
    <location>
        <begin position="18"/>
        <end position="244"/>
    </location>
</feature>
<feature type="binding site" evidence="9">
    <location>
        <position position="61"/>
    </location>
    <ligand>
        <name>Zn(2+)</name>
        <dbReference type="ChEBI" id="CHEBI:29105"/>
        <label>1</label>
        <note>catalytic</note>
    </ligand>
</feature>
<feature type="binding site" evidence="9">
    <location>
        <position position="64"/>
    </location>
    <ligand>
        <name>Zn(2+)</name>
        <dbReference type="ChEBI" id="CHEBI:29105"/>
        <label>2</label>
        <note>catalytic</note>
    </ligand>
</feature>
<keyword evidence="5 9" id="KW-0479">Metal-binding</keyword>
<comment type="cofactor">
    <cofactor evidence="9">
        <name>Zn(2+)</name>
        <dbReference type="ChEBI" id="CHEBI:29105"/>
    </cofactor>
    <text evidence="9">Binds 2 Zn(2+) ions.</text>
</comment>
<feature type="binding site" evidence="9">
    <location>
        <position position="208"/>
    </location>
    <ligand>
        <name>Zn(2+)</name>
        <dbReference type="ChEBI" id="CHEBI:29105"/>
        <label>1</label>
        <note>catalytic</note>
    </ligand>
</feature>
<proteinExistence type="inferred from homology"/>
<organism evidence="12 13">
    <name type="scientific">Halospeciosus flavus</name>
    <dbReference type="NCBI Taxonomy" id="3032283"/>
    <lineage>
        <taxon>Archaea</taxon>
        <taxon>Methanobacteriati</taxon>
        <taxon>Methanobacteriota</taxon>
        <taxon>Stenosarchaea group</taxon>
        <taxon>Halobacteria</taxon>
        <taxon>Halobacteriales</taxon>
        <taxon>Halobacteriaceae</taxon>
        <taxon>Halospeciosus</taxon>
    </lineage>
</organism>
<dbReference type="FunFam" id="3.60.15.10:FF:000002">
    <property type="entry name" value="Ribonuclease Z"/>
    <property type="match status" value="1"/>
</dbReference>
<accession>A0ABD5YXI1</accession>
<dbReference type="RefSeq" id="WP_382215872.1">
    <property type="nucleotide sequence ID" value="NZ_JBHTAR010000004.1"/>
</dbReference>
<keyword evidence="13" id="KW-1185">Reference proteome</keyword>
<dbReference type="EMBL" id="JBHTAR010000004">
    <property type="protein sequence ID" value="MFC7198444.1"/>
    <property type="molecule type" value="Genomic_DNA"/>
</dbReference>
<dbReference type="SMART" id="SM00849">
    <property type="entry name" value="Lactamase_B"/>
    <property type="match status" value="1"/>
</dbReference>
<evidence type="ECO:0000256" key="6">
    <source>
        <dbReference type="ARBA" id="ARBA00022759"/>
    </source>
</evidence>
<dbReference type="Gene3D" id="3.60.15.10">
    <property type="entry name" value="Ribonuclease Z/Hydroxyacylglutathione hydrolase-like"/>
    <property type="match status" value="1"/>
</dbReference>
<keyword evidence="4 9" id="KW-0540">Nuclease</keyword>
<keyword evidence="8 9" id="KW-0862">Zinc</keyword>
<reference evidence="12 13" key="1">
    <citation type="journal article" date="2019" name="Int. J. Syst. Evol. Microbiol.">
        <title>The Global Catalogue of Microorganisms (GCM) 10K type strain sequencing project: providing services to taxonomists for standard genome sequencing and annotation.</title>
        <authorList>
            <consortium name="The Broad Institute Genomics Platform"/>
            <consortium name="The Broad Institute Genome Sequencing Center for Infectious Disease"/>
            <person name="Wu L."/>
            <person name="Ma J."/>
        </authorList>
    </citation>
    <scope>NUCLEOTIDE SEQUENCE [LARGE SCALE GENOMIC DNA]</scope>
    <source>
        <strain evidence="12 13">XZGYJ-43</strain>
    </source>
</reference>
<feature type="binding site" evidence="9">
    <location>
        <position position="59"/>
    </location>
    <ligand>
        <name>Zn(2+)</name>
        <dbReference type="ChEBI" id="CHEBI:29105"/>
        <label>1</label>
        <note>catalytic</note>
    </ligand>
</feature>
<keyword evidence="7 9" id="KW-0378">Hydrolase</keyword>
<feature type="binding site" evidence="9">
    <location>
        <position position="208"/>
    </location>
    <ligand>
        <name>Zn(2+)</name>
        <dbReference type="ChEBI" id="CHEBI:29105"/>
        <label>2</label>
        <note>catalytic</note>
    </ligand>
</feature>
<keyword evidence="6 9" id="KW-0255">Endonuclease</keyword>
<gene>
    <name evidence="9 12" type="primary">rnz</name>
    <name evidence="12" type="ORF">ACFQJ9_03070</name>
</gene>
<evidence type="ECO:0000313" key="12">
    <source>
        <dbReference type="EMBL" id="MFC7198444.1"/>
    </source>
</evidence>
<feature type="region of interest" description="Disordered" evidence="10">
    <location>
        <begin position="288"/>
        <end position="309"/>
    </location>
</feature>
<feature type="binding site" evidence="9">
    <location>
        <position position="63"/>
    </location>
    <ligand>
        <name>Zn(2+)</name>
        <dbReference type="ChEBI" id="CHEBI:29105"/>
        <label>2</label>
        <note>catalytic</note>
    </ligand>
</feature>
<evidence type="ECO:0000256" key="9">
    <source>
        <dbReference type="HAMAP-Rule" id="MF_01818"/>
    </source>
</evidence>
<dbReference type="InterPro" id="IPR001279">
    <property type="entry name" value="Metallo-B-lactamas"/>
</dbReference>
<dbReference type="HAMAP" id="MF_01818">
    <property type="entry name" value="RNase_Z_BN"/>
    <property type="match status" value="1"/>
</dbReference>
<dbReference type="Pfam" id="PF00753">
    <property type="entry name" value="Lactamase_B"/>
    <property type="match status" value="1"/>
</dbReference>
<evidence type="ECO:0000256" key="10">
    <source>
        <dbReference type="SAM" id="MobiDB-lite"/>
    </source>
</evidence>
<protein>
    <recommendedName>
        <fullName evidence="9">Ribonuclease Z</fullName>
        <shortName evidence="9">RNase Z</shortName>
        <ecNumber evidence="9">3.1.26.11</ecNumber>
    </recommendedName>
    <alternativeName>
        <fullName evidence="9">tRNA 3 endonuclease</fullName>
    </alternativeName>
    <alternativeName>
        <fullName evidence="9">tRNase Z</fullName>
    </alternativeName>
</protein>
<dbReference type="InterPro" id="IPR013471">
    <property type="entry name" value="RNase_Z/BN"/>
</dbReference>
<dbReference type="NCBIfam" id="TIGR02651">
    <property type="entry name" value="RNase_Z"/>
    <property type="match status" value="1"/>
</dbReference>
<dbReference type="InterPro" id="IPR036866">
    <property type="entry name" value="RibonucZ/Hydroxyglut_hydro"/>
</dbReference>
<evidence type="ECO:0000256" key="5">
    <source>
        <dbReference type="ARBA" id="ARBA00022723"/>
    </source>
</evidence>
<dbReference type="EC" id="3.1.26.11" evidence="9"/>
<evidence type="ECO:0000313" key="13">
    <source>
        <dbReference type="Proteomes" id="UP001596447"/>
    </source>
</evidence>
<comment type="subunit">
    <text evidence="2 9">Homodimer.</text>
</comment>
<evidence type="ECO:0000256" key="7">
    <source>
        <dbReference type="ARBA" id="ARBA00022801"/>
    </source>
</evidence>
<evidence type="ECO:0000256" key="8">
    <source>
        <dbReference type="ARBA" id="ARBA00022833"/>
    </source>
</evidence>
<dbReference type="SUPFAM" id="SSF56281">
    <property type="entry name" value="Metallo-hydrolase/oxidoreductase"/>
    <property type="match status" value="1"/>
</dbReference>
<dbReference type="GO" id="GO:0042781">
    <property type="term" value="F:3'-tRNA processing endoribonuclease activity"/>
    <property type="evidence" value="ECO:0007669"/>
    <property type="project" value="UniProtKB-UniRule"/>
</dbReference>